<dbReference type="RefSeq" id="WP_079685434.1">
    <property type="nucleotide sequence ID" value="NZ_FUZU01000001.1"/>
</dbReference>
<reference evidence="1 2" key="1">
    <citation type="submission" date="2017-02" db="EMBL/GenBank/DDBJ databases">
        <authorList>
            <person name="Peterson S.W."/>
        </authorList>
    </citation>
    <scope>NUCLEOTIDE SEQUENCE [LARGE SCALE GENOMIC DNA]</scope>
    <source>
        <strain evidence="1 2">DSM 25262</strain>
    </source>
</reference>
<dbReference type="Proteomes" id="UP000190961">
    <property type="component" value="Unassembled WGS sequence"/>
</dbReference>
<dbReference type="EMBL" id="FUZU01000001">
    <property type="protein sequence ID" value="SKC47389.1"/>
    <property type="molecule type" value="Genomic_DNA"/>
</dbReference>
<keyword evidence="2" id="KW-1185">Reference proteome</keyword>
<accession>A0A1T5J7N7</accession>
<evidence type="ECO:0000313" key="2">
    <source>
        <dbReference type="Proteomes" id="UP000190961"/>
    </source>
</evidence>
<proteinExistence type="predicted"/>
<evidence type="ECO:0000313" key="1">
    <source>
        <dbReference type="EMBL" id="SKC47389.1"/>
    </source>
</evidence>
<dbReference type="STRING" id="688867.SAMN05660236_0843"/>
<name>A0A1T5J7N7_9BACT</name>
<protein>
    <submittedName>
        <fullName evidence="1">Uncharacterized protein</fullName>
    </submittedName>
</protein>
<dbReference type="AlphaFoldDB" id="A0A1T5J7N7"/>
<sequence length="62" mass="7163">MSNIVIDEVYYLDRKIPVKVLKALNRSRTVFKVETPQGSIETVEADRLHIEPNLLDLVLQKN</sequence>
<gene>
    <name evidence="1" type="ORF">SAMN05660236_0843</name>
</gene>
<organism evidence="1 2">
    <name type="scientific">Ohtaekwangia koreensis</name>
    <dbReference type="NCBI Taxonomy" id="688867"/>
    <lineage>
        <taxon>Bacteria</taxon>
        <taxon>Pseudomonadati</taxon>
        <taxon>Bacteroidota</taxon>
        <taxon>Cytophagia</taxon>
        <taxon>Cytophagales</taxon>
        <taxon>Fulvivirgaceae</taxon>
        <taxon>Ohtaekwangia</taxon>
    </lineage>
</organism>